<organism evidence="1 2">
    <name type="scientific">Mycena albidolilacea</name>
    <dbReference type="NCBI Taxonomy" id="1033008"/>
    <lineage>
        <taxon>Eukaryota</taxon>
        <taxon>Fungi</taxon>
        <taxon>Dikarya</taxon>
        <taxon>Basidiomycota</taxon>
        <taxon>Agaricomycotina</taxon>
        <taxon>Agaricomycetes</taxon>
        <taxon>Agaricomycetidae</taxon>
        <taxon>Agaricales</taxon>
        <taxon>Marasmiineae</taxon>
        <taxon>Mycenaceae</taxon>
        <taxon>Mycena</taxon>
    </lineage>
</organism>
<dbReference type="SUPFAM" id="SSF52047">
    <property type="entry name" value="RNI-like"/>
    <property type="match status" value="1"/>
</dbReference>
<comment type="caution">
    <text evidence="1">The sequence shown here is derived from an EMBL/GenBank/DDBJ whole genome shotgun (WGS) entry which is preliminary data.</text>
</comment>
<evidence type="ECO:0000313" key="1">
    <source>
        <dbReference type="EMBL" id="KAJ7328913.1"/>
    </source>
</evidence>
<accession>A0AAD6ZNN3</accession>
<protein>
    <submittedName>
        <fullName evidence="1">Uncharacterized protein</fullName>
    </submittedName>
</protein>
<name>A0AAD6ZNN3_9AGAR</name>
<sequence>MERAGVKHFALAPMDMARDWLFSMRKLGLQTGFIPIDLHDSVGVRTALGVGPHSHRMVSGRLRGQWLALRRHLSFPSLRKLTLRAEDDDGFAPMAKIRAVLDRTARTLRHLRHPHLTHLDVVDTRISGLVLGRVAHASALVSLTLHGTFEDVKGASVTFAGDHVLDEGEGGGRQHTLLPHLHSFRFLLVGDDDQHPLYAAVAAFLARRPLLRRLDLGSCPWELVRNLLPTLSGLKVLGVRIAHFNSAPAQGLWGGCAAAGGARTAFDDRRGGEGPDELLSTCFLPLPELVFETLPLEILSFLTRTLFSPKPSPLPPSLGARVARAFPHLQRYKRELKASVTFGTHLSYLLIHSPPLRPPSLTLSYVLFCLPLPDPARELEAQRALVLPFAASSCEHCQAGLWRFGQGKTICLSRPSSLTLWPFPLPPLFLPSVLVNPPPLPHSLFFFFLLSSIHPLQTTHYPCPPSQNEHAPALRAFPALAFLHLQNAATHRPKPSLVSEREFAQQTEGWVAAARGVARALPGLDFWGGMGSIMSLCGGRASVVV</sequence>
<gene>
    <name evidence="1" type="ORF">DFH08DRAFT_1023484</name>
</gene>
<dbReference type="EMBL" id="JARIHO010000038">
    <property type="protein sequence ID" value="KAJ7328913.1"/>
    <property type="molecule type" value="Genomic_DNA"/>
</dbReference>
<proteinExistence type="predicted"/>
<evidence type="ECO:0000313" key="2">
    <source>
        <dbReference type="Proteomes" id="UP001218218"/>
    </source>
</evidence>
<keyword evidence="2" id="KW-1185">Reference proteome</keyword>
<dbReference type="Proteomes" id="UP001218218">
    <property type="component" value="Unassembled WGS sequence"/>
</dbReference>
<reference evidence="1" key="1">
    <citation type="submission" date="2023-03" db="EMBL/GenBank/DDBJ databases">
        <title>Massive genome expansion in bonnet fungi (Mycena s.s.) driven by repeated elements and novel gene families across ecological guilds.</title>
        <authorList>
            <consortium name="Lawrence Berkeley National Laboratory"/>
            <person name="Harder C.B."/>
            <person name="Miyauchi S."/>
            <person name="Viragh M."/>
            <person name="Kuo A."/>
            <person name="Thoen E."/>
            <person name="Andreopoulos B."/>
            <person name="Lu D."/>
            <person name="Skrede I."/>
            <person name="Drula E."/>
            <person name="Henrissat B."/>
            <person name="Morin E."/>
            <person name="Kohler A."/>
            <person name="Barry K."/>
            <person name="LaButti K."/>
            <person name="Morin E."/>
            <person name="Salamov A."/>
            <person name="Lipzen A."/>
            <person name="Mereny Z."/>
            <person name="Hegedus B."/>
            <person name="Baldrian P."/>
            <person name="Stursova M."/>
            <person name="Weitz H."/>
            <person name="Taylor A."/>
            <person name="Grigoriev I.V."/>
            <person name="Nagy L.G."/>
            <person name="Martin F."/>
            <person name="Kauserud H."/>
        </authorList>
    </citation>
    <scope>NUCLEOTIDE SEQUENCE</scope>
    <source>
        <strain evidence="1">CBHHK002</strain>
    </source>
</reference>
<dbReference type="AlphaFoldDB" id="A0AAD6ZNN3"/>